<keyword evidence="4" id="KW-1185">Reference proteome</keyword>
<dbReference type="GO" id="GO:0016758">
    <property type="term" value="F:hexosyltransferase activity"/>
    <property type="evidence" value="ECO:0007669"/>
    <property type="project" value="TreeGrafter"/>
</dbReference>
<dbReference type="Pfam" id="PF03808">
    <property type="entry name" value="Glyco_tran_WecG"/>
    <property type="match status" value="1"/>
</dbReference>
<keyword evidence="2 3" id="KW-0808">Transferase</keyword>
<dbReference type="InterPro" id="IPR004629">
    <property type="entry name" value="WecG_TagA_CpsF"/>
</dbReference>
<dbReference type="EMBL" id="FRAW01000001">
    <property type="protein sequence ID" value="SHK10846.1"/>
    <property type="molecule type" value="Genomic_DNA"/>
</dbReference>
<keyword evidence="1" id="KW-0328">Glycosyltransferase</keyword>
<dbReference type="AlphaFoldDB" id="A0A1M6PSD1"/>
<accession>A0A1M6PSD1</accession>
<gene>
    <name evidence="3" type="ORF">SAMN05720469_10194</name>
</gene>
<dbReference type="PANTHER" id="PTHR34136">
    <property type="match status" value="1"/>
</dbReference>
<dbReference type="PANTHER" id="PTHR34136:SF1">
    <property type="entry name" value="UDP-N-ACETYL-D-MANNOSAMINURONIC ACID TRANSFERASE"/>
    <property type="match status" value="1"/>
</dbReference>
<name>A0A1M6PSD1_9BACT</name>
<sequence>MKKVHFLNVSIDNLTMDEALLAADGLIRQGKMSFITTPNVDHLVILEKNRELQEAYAQADLVLADGMPLVWFSRFYGTPIKEKISGSDFLPKLCELAAQKGYRIFFLGGEDGVARKASQNLKVMFPELQIVGHYSPEIGFENDLQQMENIDQRLKDARPDILAVALGCPKQEIFIVKNKDRWKIPLSIGVGASLDFLAGKQKRAPRWMSNHGLEWLFRLKQEPIRMFKRYFLRDWRFLKLLWKYRNQH</sequence>
<reference evidence="4" key="1">
    <citation type="submission" date="2016-11" db="EMBL/GenBank/DDBJ databases">
        <authorList>
            <person name="Varghese N."/>
            <person name="Submissions S."/>
        </authorList>
    </citation>
    <scope>NUCLEOTIDE SEQUENCE [LARGE SCALE GENOMIC DNA]</scope>
    <source>
        <strain evidence="4">UWOS</strain>
    </source>
</reference>
<dbReference type="Proteomes" id="UP000184275">
    <property type="component" value="Unassembled WGS sequence"/>
</dbReference>
<protein>
    <submittedName>
        <fullName evidence="3">N-acetylglucosaminyldiphosphoundecaprenol N-acetyl-beta-D-mannosaminyltransferase</fullName>
    </submittedName>
</protein>
<proteinExistence type="predicted"/>
<evidence type="ECO:0000256" key="1">
    <source>
        <dbReference type="ARBA" id="ARBA00022676"/>
    </source>
</evidence>
<evidence type="ECO:0000256" key="2">
    <source>
        <dbReference type="ARBA" id="ARBA00022679"/>
    </source>
</evidence>
<dbReference type="RefSeq" id="WP_073301701.1">
    <property type="nucleotide sequence ID" value="NZ_FRAW01000001.1"/>
</dbReference>
<dbReference type="CDD" id="cd06533">
    <property type="entry name" value="Glyco_transf_WecG_TagA"/>
    <property type="match status" value="1"/>
</dbReference>
<evidence type="ECO:0000313" key="3">
    <source>
        <dbReference type="EMBL" id="SHK10846.1"/>
    </source>
</evidence>
<dbReference type="NCBIfam" id="TIGR00696">
    <property type="entry name" value="wecG_tagA_cpsF"/>
    <property type="match status" value="1"/>
</dbReference>
<organism evidence="3 4">
    <name type="scientific">Fibrobacter intestinalis</name>
    <dbReference type="NCBI Taxonomy" id="28122"/>
    <lineage>
        <taxon>Bacteria</taxon>
        <taxon>Pseudomonadati</taxon>
        <taxon>Fibrobacterota</taxon>
        <taxon>Fibrobacteria</taxon>
        <taxon>Fibrobacterales</taxon>
        <taxon>Fibrobacteraceae</taxon>
        <taxon>Fibrobacter</taxon>
    </lineage>
</organism>
<evidence type="ECO:0000313" key="4">
    <source>
        <dbReference type="Proteomes" id="UP000184275"/>
    </source>
</evidence>